<proteinExistence type="predicted"/>
<gene>
    <name evidence="1" type="ORF">CAETHG_3281</name>
</gene>
<dbReference type="EMBL" id="CP006763">
    <property type="protein sequence ID" value="AGY77484.1"/>
    <property type="molecule type" value="Genomic_DNA"/>
</dbReference>
<accession>A0ABM5NXU2</accession>
<dbReference type="RefSeq" id="WP_023163084.1">
    <property type="nucleotide sequence ID" value="NC_022592.1"/>
</dbReference>
<sequence>MKFITEIDLRDLYRKEPFTDYELKLGTRLTPEASQFLSDKGINMFDDGSYYKKKNVVNKEQPVEKKHDVDKKQAVEKKETVEKVQTINENQTPAQPKKKNNWKKKKLYSKMKSTEALFLITEEELLNKDILWAQNVISLGKQFTKIKNAIQGKGSVENLCIKECTAINFSNYSLDLDDCFEITEFHMQLKKGRDIIILHRLRCALREIEPFILEAYEDSEDEDALCSDTIGKINQIINALSQMICSIFGGTKCQRKI</sequence>
<dbReference type="Proteomes" id="UP000017590">
    <property type="component" value="Chromosome"/>
</dbReference>
<reference evidence="2" key="1">
    <citation type="journal article" date="2014" name="Biotechnol. Biofuels">
        <title>Comparison of single-molecule sequencing and hybrid approaches for finishing the genome of Clostridium autoethanogenum and analysis of CRISPR systems in industrial relevant Clostridia.</title>
        <authorList>
            <person name="Brown S.D."/>
            <person name="Nagaraju S."/>
            <person name="Utturkar S."/>
            <person name="De Tissera S."/>
            <person name="Segovia S."/>
            <person name="Mitchell W."/>
            <person name="Land M.L."/>
            <person name="Dassanayake A."/>
            <person name="Kopke M."/>
        </authorList>
    </citation>
    <scope>NUCLEOTIDE SEQUENCE [LARGE SCALE GENOMIC DNA]</scope>
    <source>
        <strain evidence="2">DSM 10061</strain>
    </source>
</reference>
<evidence type="ECO:0000313" key="2">
    <source>
        <dbReference type="Proteomes" id="UP000017590"/>
    </source>
</evidence>
<keyword evidence="2" id="KW-1185">Reference proteome</keyword>
<protein>
    <submittedName>
        <fullName evidence="1">Ethanolamine utilization protein</fullName>
    </submittedName>
</protein>
<organism evidence="1 2">
    <name type="scientific">Clostridium autoethanogenum DSM 10061</name>
    <dbReference type="NCBI Taxonomy" id="1341692"/>
    <lineage>
        <taxon>Bacteria</taxon>
        <taxon>Bacillati</taxon>
        <taxon>Bacillota</taxon>
        <taxon>Clostridia</taxon>
        <taxon>Eubacteriales</taxon>
        <taxon>Clostridiaceae</taxon>
        <taxon>Clostridium</taxon>
    </lineage>
</organism>
<evidence type="ECO:0000313" key="1">
    <source>
        <dbReference type="EMBL" id="AGY77484.1"/>
    </source>
</evidence>
<name>A0ABM5NXU2_9CLOT</name>